<keyword evidence="3 6" id="KW-0408">Iron</keyword>
<evidence type="ECO:0000313" key="8">
    <source>
        <dbReference type="EMBL" id="CAG9134395.1"/>
    </source>
</evidence>
<dbReference type="Pfam" id="PF00487">
    <property type="entry name" value="FA_desaturase"/>
    <property type="match status" value="1"/>
</dbReference>
<keyword evidence="6" id="KW-1133">Transmembrane helix</keyword>
<keyword evidence="1 6" id="KW-0349">Heme</keyword>
<evidence type="ECO:0000256" key="5">
    <source>
        <dbReference type="ARBA" id="ARBA00073492"/>
    </source>
</evidence>
<dbReference type="GO" id="GO:0046872">
    <property type="term" value="F:metal ion binding"/>
    <property type="evidence" value="ECO:0007669"/>
    <property type="project" value="UniProtKB-UniRule"/>
</dbReference>
<comment type="caution">
    <text evidence="8">The sequence shown here is derived from an EMBL/GenBank/DDBJ whole genome shotgun (WGS) entry which is preliminary data.</text>
</comment>
<sequence length="454" mass="52991">MAPRENDYLEEAHRRAVAKKTHVSFPQLKYPSLRDEGPRDPVQWLAGKAMDDGAEGLWRVRDGIYDLTDFIHRHPGGAEWLELSKGTDITEAFEVHHLSESVETLLQKFYVREAKTPRNSPFTFKEDGFYKTLKRDVVAELKKLPKSYNRETDMITDGLLVTCFVTAALSCWFSSPWLVWASYLVSSVSLAWLTVASHNYIHRKTNWRMYCFNFSMWSYRDFRVSHALSHHLFPNTLMDLEVSAFEPLVWWNPRRDKPFHAKFSFLIELAYFPLAFLVNFAKRFVSNFTREGFFQKHYRWHDGIGFILPLWMYLVSGCSAYEAVVTWLWIVCTASFVFFSIGSNAAHHHPKIFKDGDQVRDVTPDWGMHELEAVMDRTDVNGNHFTVMTFFGHHALHHLFPTVDHGALEYLYPVLYKNCKKFRGNFRLTSSLDLFIGQLQQCVKTEPNVLKDDE</sequence>
<evidence type="ECO:0000256" key="3">
    <source>
        <dbReference type="ARBA" id="ARBA00023004"/>
    </source>
</evidence>
<dbReference type="SMART" id="SM01117">
    <property type="entry name" value="Cyt-b5"/>
    <property type="match status" value="1"/>
</dbReference>
<dbReference type="PROSITE" id="PS50255">
    <property type="entry name" value="CYTOCHROME_B5_2"/>
    <property type="match status" value="1"/>
</dbReference>
<feature type="transmembrane region" description="Helical" evidence="6">
    <location>
        <begin position="263"/>
        <end position="281"/>
    </location>
</feature>
<dbReference type="PANTHER" id="PTHR16740">
    <property type="entry name" value="CYTOCHROME B5-RELATED PROTEIN-RELATED"/>
    <property type="match status" value="1"/>
</dbReference>
<dbReference type="SUPFAM" id="SSF55856">
    <property type="entry name" value="Cytochrome b5-like heme/steroid binding domain"/>
    <property type="match status" value="1"/>
</dbReference>
<feature type="domain" description="Cytochrome b5 heme-binding" evidence="7">
    <location>
        <begin position="52"/>
        <end position="115"/>
    </location>
</feature>
<keyword evidence="6" id="KW-0472">Membrane</keyword>
<organism evidence="8 9">
    <name type="scientific">Plutella xylostella</name>
    <name type="common">Diamondback moth</name>
    <name type="synonym">Plutella maculipennis</name>
    <dbReference type="NCBI Taxonomy" id="51655"/>
    <lineage>
        <taxon>Eukaryota</taxon>
        <taxon>Metazoa</taxon>
        <taxon>Ecdysozoa</taxon>
        <taxon>Arthropoda</taxon>
        <taxon>Hexapoda</taxon>
        <taxon>Insecta</taxon>
        <taxon>Pterygota</taxon>
        <taxon>Neoptera</taxon>
        <taxon>Endopterygota</taxon>
        <taxon>Lepidoptera</taxon>
        <taxon>Glossata</taxon>
        <taxon>Ditrysia</taxon>
        <taxon>Yponomeutoidea</taxon>
        <taxon>Plutellidae</taxon>
        <taxon>Plutella</taxon>
    </lineage>
</organism>
<dbReference type="Pfam" id="PF00173">
    <property type="entry name" value="Cyt-b5"/>
    <property type="match status" value="1"/>
</dbReference>
<keyword evidence="9" id="KW-1185">Reference proteome</keyword>
<dbReference type="InterPro" id="IPR001199">
    <property type="entry name" value="Cyt_B5-like_heme/steroid-bd"/>
</dbReference>
<dbReference type="InterPro" id="IPR053100">
    <property type="entry name" value="Cytochrome_b5-related"/>
</dbReference>
<feature type="transmembrane region" description="Helical" evidence="6">
    <location>
        <begin position="154"/>
        <end position="175"/>
    </location>
</feature>
<reference evidence="8" key="1">
    <citation type="submission" date="2020-11" db="EMBL/GenBank/DDBJ databases">
        <authorList>
            <person name="Whiteford S."/>
        </authorList>
    </citation>
    <scope>NUCLEOTIDE SEQUENCE</scope>
</reference>
<dbReference type="Gene3D" id="3.10.120.10">
    <property type="entry name" value="Cytochrome b5-like heme/steroid binding domain"/>
    <property type="match status" value="1"/>
</dbReference>
<protein>
    <recommendedName>
        <fullName evidence="5">Cytochrome b5-related protein</fullName>
    </recommendedName>
</protein>
<dbReference type="Proteomes" id="UP000653454">
    <property type="component" value="Unassembled WGS sequence"/>
</dbReference>
<feature type="transmembrane region" description="Helical" evidence="6">
    <location>
        <begin position="320"/>
        <end position="341"/>
    </location>
</feature>
<dbReference type="InterPro" id="IPR018506">
    <property type="entry name" value="Cyt_B5_heme-BS"/>
</dbReference>
<dbReference type="GO" id="GO:0020037">
    <property type="term" value="F:heme binding"/>
    <property type="evidence" value="ECO:0007669"/>
    <property type="project" value="UniProtKB-UniRule"/>
</dbReference>
<evidence type="ECO:0000313" key="9">
    <source>
        <dbReference type="Proteomes" id="UP000653454"/>
    </source>
</evidence>
<comment type="function">
    <text evidence="4">May play a role in muscle cell metabolism.</text>
</comment>
<keyword evidence="2 6" id="KW-0479">Metal-binding</keyword>
<comment type="caution">
    <text evidence="6">Lacks conserved residue(s) required for the propagation of feature annotation.</text>
</comment>
<dbReference type="InterPro" id="IPR005804">
    <property type="entry name" value="FA_desaturase_dom"/>
</dbReference>
<dbReference type="EMBL" id="CAJHNJ030000077">
    <property type="protein sequence ID" value="CAG9134395.1"/>
    <property type="molecule type" value="Genomic_DNA"/>
</dbReference>
<keyword evidence="6" id="KW-0812">Transmembrane</keyword>
<comment type="similarity">
    <text evidence="6">Belongs to the cytochrome b5 family.</text>
</comment>
<evidence type="ECO:0000256" key="6">
    <source>
        <dbReference type="RuleBase" id="RU362121"/>
    </source>
</evidence>
<dbReference type="PANTHER" id="PTHR16740:SF1">
    <property type="entry name" value="CYTOCHROME B5-RELATED PROTEIN-RELATED"/>
    <property type="match status" value="1"/>
</dbReference>
<dbReference type="AlphaFoldDB" id="A0A8S4G064"/>
<proteinExistence type="inferred from homology"/>
<evidence type="ECO:0000259" key="7">
    <source>
        <dbReference type="PROSITE" id="PS50255"/>
    </source>
</evidence>
<name>A0A8S4G064_PLUXY</name>
<accession>A0A8S4G064</accession>
<dbReference type="GO" id="GO:0006629">
    <property type="term" value="P:lipid metabolic process"/>
    <property type="evidence" value="ECO:0007669"/>
    <property type="project" value="InterPro"/>
</dbReference>
<evidence type="ECO:0000256" key="4">
    <source>
        <dbReference type="ARBA" id="ARBA00055674"/>
    </source>
</evidence>
<dbReference type="FunFam" id="3.10.120.10:FF:000020">
    <property type="entry name" value="Cytochrome b5-related protein"/>
    <property type="match status" value="1"/>
</dbReference>
<evidence type="ECO:0000256" key="1">
    <source>
        <dbReference type="ARBA" id="ARBA00022617"/>
    </source>
</evidence>
<dbReference type="InterPro" id="IPR036400">
    <property type="entry name" value="Cyt_B5-like_heme/steroid_sf"/>
</dbReference>
<dbReference type="PROSITE" id="PS00191">
    <property type="entry name" value="CYTOCHROME_B5_1"/>
    <property type="match status" value="1"/>
</dbReference>
<gene>
    <name evidence="8" type="ORF">PLXY2_LOCUS12630</name>
</gene>
<feature type="transmembrane region" description="Helical" evidence="6">
    <location>
        <begin position="181"/>
        <end position="201"/>
    </location>
</feature>
<evidence type="ECO:0000256" key="2">
    <source>
        <dbReference type="ARBA" id="ARBA00022723"/>
    </source>
</evidence>